<protein>
    <submittedName>
        <fullName evidence="1">Transcriptional repressor</fullName>
    </submittedName>
</protein>
<dbReference type="GO" id="GO:1900376">
    <property type="term" value="P:regulation of secondary metabolite biosynthetic process"/>
    <property type="evidence" value="ECO:0007669"/>
    <property type="project" value="TreeGrafter"/>
</dbReference>
<reference evidence="1 2" key="1">
    <citation type="submission" date="2019-07" db="EMBL/GenBank/DDBJ databases">
        <title>Description of 53C-WASEF.</title>
        <authorList>
            <person name="Pitt A."/>
            <person name="Hahn M.W."/>
        </authorList>
    </citation>
    <scope>NUCLEOTIDE SEQUENCE [LARGE SCALE GENOMIC DNA]</scope>
    <source>
        <strain evidence="1 2">53C-WASEF</strain>
    </source>
</reference>
<dbReference type="Proteomes" id="UP000315648">
    <property type="component" value="Unassembled WGS sequence"/>
</dbReference>
<dbReference type="InterPro" id="IPR036390">
    <property type="entry name" value="WH_DNA-bd_sf"/>
</dbReference>
<dbReference type="Pfam" id="PF01475">
    <property type="entry name" value="FUR"/>
    <property type="match status" value="1"/>
</dbReference>
<dbReference type="GO" id="GO:0000976">
    <property type="term" value="F:transcription cis-regulatory region binding"/>
    <property type="evidence" value="ECO:0007669"/>
    <property type="project" value="TreeGrafter"/>
</dbReference>
<comment type="caution">
    <text evidence="1">The sequence shown here is derived from an EMBL/GenBank/DDBJ whole genome shotgun (WGS) entry which is preliminary data.</text>
</comment>
<evidence type="ECO:0000313" key="2">
    <source>
        <dbReference type="Proteomes" id="UP000315648"/>
    </source>
</evidence>
<accession>A0A556QR07</accession>
<organism evidence="1 2">
    <name type="scientific">Rariglobus hedericola</name>
    <dbReference type="NCBI Taxonomy" id="2597822"/>
    <lineage>
        <taxon>Bacteria</taxon>
        <taxon>Pseudomonadati</taxon>
        <taxon>Verrucomicrobiota</taxon>
        <taxon>Opitutia</taxon>
        <taxon>Opitutales</taxon>
        <taxon>Opitutaceae</taxon>
        <taxon>Rariglobus</taxon>
    </lineage>
</organism>
<dbReference type="GO" id="GO:0008270">
    <property type="term" value="F:zinc ion binding"/>
    <property type="evidence" value="ECO:0007669"/>
    <property type="project" value="TreeGrafter"/>
</dbReference>
<dbReference type="SUPFAM" id="SSF46785">
    <property type="entry name" value="Winged helix' DNA-binding domain"/>
    <property type="match status" value="1"/>
</dbReference>
<name>A0A556QR07_9BACT</name>
<dbReference type="InterPro" id="IPR036388">
    <property type="entry name" value="WH-like_DNA-bd_sf"/>
</dbReference>
<dbReference type="RefSeq" id="WP_144229413.1">
    <property type="nucleotide sequence ID" value="NZ_CBCRVV010000005.1"/>
</dbReference>
<keyword evidence="2" id="KW-1185">Reference proteome</keyword>
<dbReference type="GO" id="GO:0003700">
    <property type="term" value="F:DNA-binding transcription factor activity"/>
    <property type="evidence" value="ECO:0007669"/>
    <property type="project" value="InterPro"/>
</dbReference>
<dbReference type="InterPro" id="IPR002481">
    <property type="entry name" value="FUR"/>
</dbReference>
<dbReference type="AlphaFoldDB" id="A0A556QR07"/>
<dbReference type="OrthoDB" id="8659436at2"/>
<proteinExistence type="predicted"/>
<evidence type="ECO:0000313" key="1">
    <source>
        <dbReference type="EMBL" id="TSJ79070.1"/>
    </source>
</evidence>
<dbReference type="PANTHER" id="PTHR33202">
    <property type="entry name" value="ZINC UPTAKE REGULATION PROTEIN"/>
    <property type="match status" value="1"/>
</dbReference>
<gene>
    <name evidence="1" type="ORF">FPL22_07180</name>
</gene>
<dbReference type="Gene3D" id="1.10.10.10">
    <property type="entry name" value="Winged helix-like DNA-binding domain superfamily/Winged helix DNA-binding domain"/>
    <property type="match status" value="1"/>
</dbReference>
<dbReference type="PANTHER" id="PTHR33202:SF7">
    <property type="entry name" value="FERRIC UPTAKE REGULATION PROTEIN"/>
    <property type="match status" value="1"/>
</dbReference>
<sequence length="173" mass="18690">MISSTQTNHPLNSFASSSQSVGSALEHACSRLKSAGLRITQPRIAILTALINRTEPATIEQIHLDLKDSACDLVTVYRCLAAFEDLGLVRRCFFHNGTSLYQIQLSDEPVYHVVSKEGSILETLPAELAKELSAVIVKIEADLKARGYADVTNMAAFFATASARQPAAVAEKA</sequence>
<dbReference type="GO" id="GO:0045892">
    <property type="term" value="P:negative regulation of DNA-templated transcription"/>
    <property type="evidence" value="ECO:0007669"/>
    <property type="project" value="TreeGrafter"/>
</dbReference>
<dbReference type="EMBL" id="VMBG01000001">
    <property type="protein sequence ID" value="TSJ79070.1"/>
    <property type="molecule type" value="Genomic_DNA"/>
</dbReference>